<feature type="transmembrane region" description="Helical" evidence="6">
    <location>
        <begin position="7"/>
        <end position="26"/>
    </location>
</feature>
<dbReference type="CDD" id="cd16015">
    <property type="entry name" value="LTA_synthase"/>
    <property type="match status" value="1"/>
</dbReference>
<dbReference type="GO" id="GO:0005886">
    <property type="term" value="C:plasma membrane"/>
    <property type="evidence" value="ECO:0007669"/>
    <property type="project" value="UniProtKB-SubCell"/>
</dbReference>
<evidence type="ECO:0000256" key="5">
    <source>
        <dbReference type="ARBA" id="ARBA00023136"/>
    </source>
</evidence>
<reference evidence="8 9" key="1">
    <citation type="submission" date="2014-04" db="EMBL/GenBank/DDBJ databases">
        <title>The Genome Sequence of Acinetobacter baumanii BIDMC 57.</title>
        <authorList>
            <consortium name="The Broad Institute Genomics Platform"/>
            <consortium name="The Broad Institute Genome Sequencing Center for Infectious Disease"/>
            <person name="Murphy C."/>
            <person name="Cosimi L."/>
            <person name="Cerqueira G."/>
            <person name="Feldgarden M."/>
            <person name="Earl A."/>
            <person name="Spencer M.D."/>
            <person name="Fodor A."/>
            <person name="Sautter R.L."/>
            <person name="Hung D."/>
            <person name="Onderdonk A.B."/>
            <person name="Ernst C."/>
            <person name="Delaney M."/>
            <person name="DuBois A."/>
            <person name="Young S.K."/>
            <person name="Zeng Q."/>
            <person name="Gargeya S."/>
            <person name="Abouelleil A."/>
            <person name="Alvarado L."/>
            <person name="Chapman S.B."/>
            <person name="Gainer-Dewar J."/>
            <person name="Goldberg J."/>
            <person name="Griggs A."/>
            <person name="Gujja S."/>
            <person name="Hansen M."/>
            <person name="Howarth C."/>
            <person name="Imamovic A."/>
            <person name="Larimer J."/>
            <person name="Pearson M."/>
            <person name="Poon T.W."/>
            <person name="Priest M."/>
            <person name="Roberts A."/>
            <person name="Saif S."/>
            <person name="Shea T."/>
            <person name="Sykes S."/>
            <person name="Wortman J."/>
            <person name="Nusbaum C."/>
            <person name="Birren B."/>
        </authorList>
    </citation>
    <scope>NUCLEOTIDE SEQUENCE [LARGE SCALE GENOMIC DNA]</scope>
    <source>
        <strain evidence="8 9">BIDMC 57</strain>
    </source>
</reference>
<keyword evidence="5 6" id="KW-0472">Membrane</keyword>
<proteinExistence type="predicted"/>
<evidence type="ECO:0000313" key="9">
    <source>
        <dbReference type="Proteomes" id="UP000027208"/>
    </source>
</evidence>
<evidence type="ECO:0000256" key="3">
    <source>
        <dbReference type="ARBA" id="ARBA00022692"/>
    </source>
</evidence>
<dbReference type="InterPro" id="IPR050448">
    <property type="entry name" value="OpgB/LTA_synthase_biosynth"/>
</dbReference>
<dbReference type="Proteomes" id="UP000027208">
    <property type="component" value="Unassembled WGS sequence"/>
</dbReference>
<dbReference type="SUPFAM" id="SSF53649">
    <property type="entry name" value="Alkaline phosphatase-like"/>
    <property type="match status" value="1"/>
</dbReference>
<evidence type="ECO:0000256" key="6">
    <source>
        <dbReference type="SAM" id="Phobius"/>
    </source>
</evidence>
<dbReference type="RefSeq" id="WP_031952062.1">
    <property type="nucleotide sequence ID" value="NZ_KK737786.1"/>
</dbReference>
<evidence type="ECO:0000313" key="8">
    <source>
        <dbReference type="EMBL" id="KDM58066.1"/>
    </source>
</evidence>
<dbReference type="Pfam" id="PF00884">
    <property type="entry name" value="Sulfatase"/>
    <property type="match status" value="1"/>
</dbReference>
<dbReference type="InterPro" id="IPR000917">
    <property type="entry name" value="Sulfatase_N"/>
</dbReference>
<feature type="domain" description="Sulfatase N-terminal" evidence="7">
    <location>
        <begin position="254"/>
        <end position="547"/>
    </location>
</feature>
<dbReference type="Gene3D" id="3.40.720.10">
    <property type="entry name" value="Alkaline Phosphatase, subunit A"/>
    <property type="match status" value="1"/>
</dbReference>
<dbReference type="PANTHER" id="PTHR47371">
    <property type="entry name" value="LIPOTEICHOIC ACID SYNTHASE"/>
    <property type="match status" value="1"/>
</dbReference>
<evidence type="ECO:0000256" key="4">
    <source>
        <dbReference type="ARBA" id="ARBA00022989"/>
    </source>
</evidence>
<feature type="transmembrane region" description="Helical" evidence="6">
    <location>
        <begin position="38"/>
        <end position="59"/>
    </location>
</feature>
<sequence>MVFLRQQLLFIFIAFLSTCLGVYVAWDMNLSLSKFYTYFSLHRACFSLLFNYTVIQLFFILLGRKYAALILSQLVVIFLNFINQKKQQYLFSNLSPEDIFLVPEAMKASPWLLQLVFFALIVVFMVVLLVAVRKESKATFHTYVPNIIIFSLLCCSLVYINFIKNPNGACTSESKPTFCIYLNSFPNTRNNWVGDYRNIQDYGFTTFYVSKLLDNVTSILLPSRKVSEQTIQQLMKQYNKPEEVVQPNKSQRYPNIVVVMEESYWDARLLDTQLPQDMAPFFDKNQVTHLLSPSFGGGTANVEFEVLTSLNTTFFPNELLYVSKLKKTVYALPFYLNTLGYQTVAMHNNYGDYYNRNTVYPNLGFQKFISLENMVAKRDQGQLFNAGGWASDDVIFKSLQDTLKQNPDQPKFIYAITVENHPMYNDERYGKQDFKFSQTLSETDRRKLSTYTAGTIRANQKLLELKQFLKTLNQPTILLVFGDHLPNLQGVYDTYNFFKDDPERNNLKNYQTPFAVWSNYKLSKKVFKQPYVAASFVAPKLLQMSGIPLSNYYQFIQQVSQCYNAVHQKFLLSGENCDVDQKTLLEQYKNLNYDVLDGNNHTYQLLKN</sequence>
<feature type="transmembrane region" description="Helical" evidence="6">
    <location>
        <begin position="66"/>
        <end position="82"/>
    </location>
</feature>
<name>A0A837AGS2_ACINO</name>
<feature type="transmembrane region" description="Helical" evidence="6">
    <location>
        <begin position="111"/>
        <end position="131"/>
    </location>
</feature>
<keyword evidence="3 6" id="KW-0812">Transmembrane</keyword>
<dbReference type="InterPro" id="IPR017850">
    <property type="entry name" value="Alkaline_phosphatase_core_sf"/>
</dbReference>
<feature type="transmembrane region" description="Helical" evidence="6">
    <location>
        <begin position="143"/>
        <end position="162"/>
    </location>
</feature>
<evidence type="ECO:0000256" key="2">
    <source>
        <dbReference type="ARBA" id="ARBA00022475"/>
    </source>
</evidence>
<accession>A0A837AGS2</accession>
<dbReference type="PANTHER" id="PTHR47371:SF3">
    <property type="entry name" value="PHOSPHOGLYCEROL TRANSFERASE I"/>
    <property type="match status" value="1"/>
</dbReference>
<evidence type="ECO:0000256" key="1">
    <source>
        <dbReference type="ARBA" id="ARBA00004651"/>
    </source>
</evidence>
<keyword evidence="4 6" id="KW-1133">Transmembrane helix</keyword>
<protein>
    <recommendedName>
        <fullName evidence="7">Sulfatase N-terminal domain-containing protein</fullName>
    </recommendedName>
</protein>
<keyword evidence="2" id="KW-1003">Cell membrane</keyword>
<comment type="caution">
    <text evidence="8">The sequence shown here is derived from an EMBL/GenBank/DDBJ whole genome shotgun (WGS) entry which is preliminary data.</text>
</comment>
<dbReference type="AlphaFoldDB" id="A0A837AGS2"/>
<organism evidence="8 9">
    <name type="scientific">Acinetobacter nosocomialis</name>
    <dbReference type="NCBI Taxonomy" id="106654"/>
    <lineage>
        <taxon>Bacteria</taxon>
        <taxon>Pseudomonadati</taxon>
        <taxon>Pseudomonadota</taxon>
        <taxon>Gammaproteobacteria</taxon>
        <taxon>Moraxellales</taxon>
        <taxon>Moraxellaceae</taxon>
        <taxon>Acinetobacter</taxon>
        <taxon>Acinetobacter calcoaceticus/baumannii complex</taxon>
    </lineage>
</organism>
<gene>
    <name evidence="8" type="ORF">AE32_00050</name>
</gene>
<comment type="subcellular location">
    <subcellularLocation>
        <location evidence="1">Cell membrane</location>
        <topology evidence="1">Multi-pass membrane protein</topology>
    </subcellularLocation>
</comment>
<dbReference type="EMBL" id="JMUI01000001">
    <property type="protein sequence ID" value="KDM58066.1"/>
    <property type="molecule type" value="Genomic_DNA"/>
</dbReference>
<evidence type="ECO:0000259" key="7">
    <source>
        <dbReference type="Pfam" id="PF00884"/>
    </source>
</evidence>